<dbReference type="InterPro" id="IPR003609">
    <property type="entry name" value="Pan_app"/>
</dbReference>
<reference evidence="2 3" key="1">
    <citation type="submission" date="2022-12" db="EMBL/GenBank/DDBJ databases">
        <title>Chromosome-level genome of Tegillarca granosa.</title>
        <authorList>
            <person name="Kim J."/>
        </authorList>
    </citation>
    <scope>NUCLEOTIDE SEQUENCE [LARGE SCALE GENOMIC DNA]</scope>
    <source>
        <strain evidence="2">Teg-2019</strain>
        <tissue evidence="2">Adductor muscle</tissue>
    </source>
</reference>
<dbReference type="Pfam" id="PF14295">
    <property type="entry name" value="PAN_4"/>
    <property type="match status" value="2"/>
</dbReference>
<accession>A0ABQ9EJA8</accession>
<dbReference type="EMBL" id="JARBDR010000813">
    <property type="protein sequence ID" value="KAJ8305362.1"/>
    <property type="molecule type" value="Genomic_DNA"/>
</dbReference>
<sequence length="1132" mass="126920">MKEPITSRPPTWNVNPVTEIQDYSSALICSVGYPGKALICSVGYPGKALIHNVGYPGKAIICSVGYPGKALICSVGYPGKALICSVGYPGKAIICSVGCPGKALICSVGYPGKALICSVGYPGKALICSVGCPGKALICSVGCPGKALICSVGYPGVRYLKDRIRGNCTVLPITNTSFGAFENSTVYKTENGSYVVQMKNPLQLFYIDSGFTYVGKHNCNFSLPYRSHLDKINSLMSLVFVVETMQVGFSSTYNFMDFNEDHPDFSRFDISSCYSESAKLYFKVRFPGLFKRDTIDAFKLTGRLKIAQLMGVSPLRIQNVHLDIDFVNIFLHATLLDRSPATAQFTYIGGMRIEKQDDMIITQVLQPMQCADLCVDEQKFTCNSFDFCVYNGVTSCRLSKQHVGDGKTVLINSTCDHFSRTLNGPRVPELSVYEAYSIFRKAVYHQKLLISILETNQELTTYVGTETSIDFGTYKPIAMPSFTGQFSYNQEITIPGLGQIFASRVWYDTGYKLVRYDYTDSKPLPPFYSTNPMTHVMYKDYNSNYSPGLAYNIDQFYQNCTITQINAGTFDADLSGQVKTNGYIIQMKSPLEVFHITNNYKFMGQQDWFEVGNRESQLTTKQIIRQEFSILEKGLFFVYNYFDFEERHPDLSIFDVRNCFDANQQTNFQVKFQGNFHPYLDIYQKVFLGEAQAQMALISGVASLRYQTLQLSYDEDSIYLTGTLLGQAPYINYFTNIPGRVLPHKSDRVFVNTSSAADCATTCFTATSFQCNSFDFCPSVGYCFMSKLHTQDGAIFSNQSICNHYSNRLSDDICMYCSYQLEGTVSDNLSPEPGLWSAYNQLKNKIYSGGFQYLSAPQIFKPGSTIQGGLLLKHFKVMKKNMLLQNNDLVLEGIAVDDCAASCDHEELFDCQSFEYCFASGTCYLSKLHPDENTSLVQKHEHCDLYSRIVFKSAAFMVYNNVPTATLCARKCVTNSKCKSFDYCITGQSCRLLTTHRLTFNYRHNHITNTCSNEGLSVKEIEDFTFMKGKYIDDFRKNLKKDITFGVTRIVAGLSPELCAKLCVEELGLNCRSFVYCGNITSCKFVSVSPKQAPAGTLVDNPGCNLYTIYSATYLTIYTFYWSTQRNQLTFG</sequence>
<proteinExistence type="predicted"/>
<dbReference type="PANTHER" id="PTHR36902">
    <property type="entry name" value="ENRICHED IN SURFACE-LABELED PROTEOME PROTEIN 9"/>
    <property type="match status" value="1"/>
</dbReference>
<name>A0ABQ9EJA8_TEGGR</name>
<evidence type="ECO:0000313" key="2">
    <source>
        <dbReference type="EMBL" id="KAJ8305362.1"/>
    </source>
</evidence>
<dbReference type="PANTHER" id="PTHR36902:SF1">
    <property type="entry name" value="ENRICHED IN SURFACE-LABELED PROTEOME PROTEIN 9"/>
    <property type="match status" value="1"/>
</dbReference>
<gene>
    <name evidence="2" type="ORF">KUTeg_015907</name>
</gene>
<dbReference type="Proteomes" id="UP001217089">
    <property type="component" value="Unassembled WGS sequence"/>
</dbReference>
<organism evidence="2 3">
    <name type="scientific">Tegillarca granosa</name>
    <name type="common">Malaysian cockle</name>
    <name type="synonym">Anadara granosa</name>
    <dbReference type="NCBI Taxonomy" id="220873"/>
    <lineage>
        <taxon>Eukaryota</taxon>
        <taxon>Metazoa</taxon>
        <taxon>Spiralia</taxon>
        <taxon>Lophotrochozoa</taxon>
        <taxon>Mollusca</taxon>
        <taxon>Bivalvia</taxon>
        <taxon>Autobranchia</taxon>
        <taxon>Pteriomorphia</taxon>
        <taxon>Arcoida</taxon>
        <taxon>Arcoidea</taxon>
        <taxon>Arcidae</taxon>
        <taxon>Tegillarca</taxon>
    </lineage>
</organism>
<comment type="caution">
    <text evidence="2">The sequence shown here is derived from an EMBL/GenBank/DDBJ whole genome shotgun (WGS) entry which is preliminary data.</text>
</comment>
<dbReference type="PROSITE" id="PS50948">
    <property type="entry name" value="PAN"/>
    <property type="match status" value="3"/>
</dbReference>
<dbReference type="SUPFAM" id="SSF57414">
    <property type="entry name" value="Hairpin loop containing domain-like"/>
    <property type="match status" value="4"/>
</dbReference>
<evidence type="ECO:0000259" key="1">
    <source>
        <dbReference type="PROSITE" id="PS50948"/>
    </source>
</evidence>
<protein>
    <recommendedName>
        <fullName evidence="1">Apple domain-containing protein</fullName>
    </recommendedName>
</protein>
<dbReference type="SMART" id="SM00473">
    <property type="entry name" value="PAN_AP"/>
    <property type="match status" value="4"/>
</dbReference>
<feature type="non-terminal residue" evidence="2">
    <location>
        <position position="1132"/>
    </location>
</feature>
<dbReference type="Pfam" id="PF00024">
    <property type="entry name" value="PAN_1"/>
    <property type="match status" value="3"/>
</dbReference>
<feature type="domain" description="Apple" evidence="1">
    <location>
        <begin position="339"/>
        <end position="422"/>
    </location>
</feature>
<feature type="domain" description="Apple" evidence="1">
    <location>
        <begin position="943"/>
        <end position="1011"/>
    </location>
</feature>
<dbReference type="Pfam" id="PF25898">
    <property type="entry name" value="LolA_2nd_metazoa"/>
    <property type="match status" value="2"/>
</dbReference>
<keyword evidence="3" id="KW-1185">Reference proteome</keyword>
<feature type="domain" description="Apple" evidence="1">
    <location>
        <begin position="728"/>
        <end position="809"/>
    </location>
</feature>
<evidence type="ECO:0000313" key="3">
    <source>
        <dbReference type="Proteomes" id="UP001217089"/>
    </source>
</evidence>
<dbReference type="InterPro" id="IPR058831">
    <property type="entry name" value="LolA-like_dom_2nd"/>
</dbReference>
<dbReference type="Gene3D" id="3.50.4.10">
    <property type="entry name" value="Hepatocyte Growth Factor"/>
    <property type="match status" value="4"/>
</dbReference>